<dbReference type="AlphaFoldDB" id="A0A5K7Z6H7"/>
<evidence type="ECO:0000313" key="4">
    <source>
        <dbReference type="Proteomes" id="UP000427769"/>
    </source>
</evidence>
<feature type="chain" id="PRO_5024340930" description="Solute-binding protein family 3/N-terminal domain-containing protein" evidence="1">
    <location>
        <begin position="24"/>
        <end position="258"/>
    </location>
</feature>
<dbReference type="PANTHER" id="PTHR38834:SF3">
    <property type="entry name" value="SOLUTE-BINDING PROTEIN FAMILY 3_N-TERMINAL DOMAIN-CONTAINING PROTEIN"/>
    <property type="match status" value="1"/>
</dbReference>
<keyword evidence="4" id="KW-1185">Reference proteome</keyword>
<evidence type="ECO:0000256" key="1">
    <source>
        <dbReference type="SAM" id="SignalP"/>
    </source>
</evidence>
<dbReference type="EMBL" id="AP021875">
    <property type="protein sequence ID" value="BBO76340.1"/>
    <property type="molecule type" value="Genomic_DNA"/>
</dbReference>
<gene>
    <name evidence="3" type="ORF">DSCW_37570</name>
</gene>
<proteinExistence type="predicted"/>
<dbReference type="Pfam" id="PF00497">
    <property type="entry name" value="SBP_bac_3"/>
    <property type="match status" value="1"/>
</dbReference>
<name>A0A5K7Z6H7_9BACT</name>
<dbReference type="InterPro" id="IPR001638">
    <property type="entry name" value="Solute-binding_3/MltF_N"/>
</dbReference>
<feature type="signal peptide" evidence="1">
    <location>
        <begin position="1"/>
        <end position="23"/>
    </location>
</feature>
<dbReference type="Gene3D" id="3.40.190.10">
    <property type="entry name" value="Periplasmic binding protein-like II"/>
    <property type="match status" value="2"/>
</dbReference>
<protein>
    <recommendedName>
        <fullName evidence="2">Solute-binding protein family 3/N-terminal domain-containing protein</fullName>
    </recommendedName>
</protein>
<keyword evidence="1" id="KW-0732">Signal</keyword>
<evidence type="ECO:0000259" key="2">
    <source>
        <dbReference type="Pfam" id="PF00497"/>
    </source>
</evidence>
<dbReference type="PANTHER" id="PTHR38834">
    <property type="entry name" value="PERIPLASMIC SUBSTRATE BINDING PROTEIN FAMILY 3"/>
    <property type="match status" value="1"/>
</dbReference>
<dbReference type="KEGG" id="dwd:DSCW_37570"/>
<feature type="domain" description="Solute-binding protein family 3/N-terminal" evidence="2">
    <location>
        <begin position="35"/>
        <end position="251"/>
    </location>
</feature>
<sequence>MKKNVFIVGLGVLLIAAFPGTTAADEPMPDFHIMTEHWIPYQFVKDDTLQGISVDLLVDLLKRVGSRQGRADIEIVPWARGYRFAQKEENAILFLTSRTPQRETLFKWVGPVIQNRWELIAKKNRHFKFDSQAELLNYTYGTVIDDVGEQFLLNLGIQKERLERTSAYANCIKMLRADRVDMVVMSWETFSLFASREDIDASDFESVTTLASSDLYYAFHKNAPQWIVAKFQDAIDALKAEGRLDALRKKYAHLKNGY</sequence>
<reference evidence="3 4" key="1">
    <citation type="submission" date="2019-11" db="EMBL/GenBank/DDBJ databases">
        <title>Comparative genomics of hydrocarbon-degrading Desulfosarcina strains.</title>
        <authorList>
            <person name="Watanabe M."/>
            <person name="Kojima H."/>
            <person name="Fukui M."/>
        </authorList>
    </citation>
    <scope>NUCLEOTIDE SEQUENCE [LARGE SCALE GENOMIC DNA]</scope>
    <source>
        <strain evidence="3 4">PP31</strain>
    </source>
</reference>
<organism evidence="3 4">
    <name type="scientific">Desulfosarcina widdelii</name>
    <dbReference type="NCBI Taxonomy" id="947919"/>
    <lineage>
        <taxon>Bacteria</taxon>
        <taxon>Pseudomonadati</taxon>
        <taxon>Thermodesulfobacteriota</taxon>
        <taxon>Desulfobacteria</taxon>
        <taxon>Desulfobacterales</taxon>
        <taxon>Desulfosarcinaceae</taxon>
        <taxon>Desulfosarcina</taxon>
    </lineage>
</organism>
<dbReference type="RefSeq" id="WP_170302361.1">
    <property type="nucleotide sequence ID" value="NZ_AP021875.1"/>
</dbReference>
<dbReference type="SUPFAM" id="SSF53850">
    <property type="entry name" value="Periplasmic binding protein-like II"/>
    <property type="match status" value="1"/>
</dbReference>
<evidence type="ECO:0000313" key="3">
    <source>
        <dbReference type="EMBL" id="BBO76340.1"/>
    </source>
</evidence>
<dbReference type="Proteomes" id="UP000427769">
    <property type="component" value="Chromosome"/>
</dbReference>
<accession>A0A5K7Z6H7</accession>